<accession>X0XKK1</accession>
<evidence type="ECO:0008006" key="2">
    <source>
        <dbReference type="Google" id="ProtNLM"/>
    </source>
</evidence>
<name>X0XKK1_9ZZZZ</name>
<sequence length="155" mass="18218">MTESKKKFLQQEGLLNPKPERVSHPLFETLGFFDPFDLPQVRYEMIRTARVENISVAKACNLFGFSREYFYKLERTFMARGYVSLLGSTMGRRPIIALNQEVVNFIVHRKIEEPKLSGENLRQEIRRLYNVHCSRRTVERIVEKLGLTKRGHRSS</sequence>
<evidence type="ECO:0000313" key="1">
    <source>
        <dbReference type="EMBL" id="GAG37173.1"/>
    </source>
</evidence>
<dbReference type="SUPFAM" id="SSF46689">
    <property type="entry name" value="Homeodomain-like"/>
    <property type="match status" value="1"/>
</dbReference>
<proteinExistence type="predicted"/>
<dbReference type="InterPro" id="IPR009057">
    <property type="entry name" value="Homeodomain-like_sf"/>
</dbReference>
<protein>
    <recommendedName>
        <fullName evidence="2">Helix-turn-helix domain-containing protein</fullName>
    </recommendedName>
</protein>
<dbReference type="AlphaFoldDB" id="X0XKK1"/>
<organism evidence="1">
    <name type="scientific">marine sediment metagenome</name>
    <dbReference type="NCBI Taxonomy" id="412755"/>
    <lineage>
        <taxon>unclassified sequences</taxon>
        <taxon>metagenomes</taxon>
        <taxon>ecological metagenomes</taxon>
    </lineage>
</organism>
<dbReference type="EMBL" id="BARS01045843">
    <property type="protein sequence ID" value="GAG37173.1"/>
    <property type="molecule type" value="Genomic_DNA"/>
</dbReference>
<comment type="caution">
    <text evidence="1">The sequence shown here is derived from an EMBL/GenBank/DDBJ whole genome shotgun (WGS) entry which is preliminary data.</text>
</comment>
<reference evidence="1" key="1">
    <citation type="journal article" date="2014" name="Front. Microbiol.">
        <title>High frequency of phylogenetically diverse reductive dehalogenase-homologous genes in deep subseafloor sedimentary metagenomes.</title>
        <authorList>
            <person name="Kawai M."/>
            <person name="Futagami T."/>
            <person name="Toyoda A."/>
            <person name="Takaki Y."/>
            <person name="Nishi S."/>
            <person name="Hori S."/>
            <person name="Arai W."/>
            <person name="Tsubouchi T."/>
            <person name="Morono Y."/>
            <person name="Uchiyama I."/>
            <person name="Ito T."/>
            <person name="Fujiyama A."/>
            <person name="Inagaki F."/>
            <person name="Takami H."/>
        </authorList>
    </citation>
    <scope>NUCLEOTIDE SEQUENCE</scope>
    <source>
        <strain evidence="1">Expedition CK06-06</strain>
    </source>
</reference>
<gene>
    <name evidence="1" type="ORF">S01H1_69087</name>
</gene>